<name>F0EYU4_9NEIS</name>
<dbReference type="HOGENOM" id="CLU_2973402_0_0_4"/>
<dbReference type="STRING" id="888741.HMPREF9098_1028"/>
<keyword evidence="4" id="KW-1185">Reference proteome</keyword>
<reference evidence="3 4" key="1">
    <citation type="submission" date="2011-01" db="EMBL/GenBank/DDBJ databases">
        <authorList>
            <person name="Muzny D."/>
            <person name="Qin X."/>
            <person name="Deng J."/>
            <person name="Jiang H."/>
            <person name="Liu Y."/>
            <person name="Qu J."/>
            <person name="Song X.-Z."/>
            <person name="Zhang L."/>
            <person name="Thornton R."/>
            <person name="Coyle M."/>
            <person name="Francisco L."/>
            <person name="Jackson L."/>
            <person name="Javaid M."/>
            <person name="Korchina V."/>
            <person name="Kovar C."/>
            <person name="Mata R."/>
            <person name="Mathew T."/>
            <person name="Ngo R."/>
            <person name="Nguyen L."/>
            <person name="Nguyen N."/>
            <person name="Okwuonu G."/>
            <person name="Ongeri F."/>
            <person name="Pham C."/>
            <person name="Simmons D."/>
            <person name="Wilczek-Boney K."/>
            <person name="Hale W."/>
            <person name="Jakkamsetti A."/>
            <person name="Pham P."/>
            <person name="Ruth R."/>
            <person name="San Lucas F."/>
            <person name="Warren J."/>
            <person name="Zhang J."/>
            <person name="Zhao Z."/>
            <person name="Zhou C."/>
            <person name="Zhu D."/>
            <person name="Lee S."/>
            <person name="Bess C."/>
            <person name="Blankenburg K."/>
            <person name="Forbes L."/>
            <person name="Fu Q."/>
            <person name="Gubbala S."/>
            <person name="Hirani K."/>
            <person name="Jayaseelan J.C."/>
            <person name="Lara F."/>
            <person name="Munidasa M."/>
            <person name="Palculict T."/>
            <person name="Patil S."/>
            <person name="Pu L.-L."/>
            <person name="Saada N."/>
            <person name="Tang L."/>
            <person name="Weissenberger G."/>
            <person name="Zhu Y."/>
            <person name="Hemphill L."/>
            <person name="Shang Y."/>
            <person name="Youmans B."/>
            <person name="Ayvaz T."/>
            <person name="Ross M."/>
            <person name="Santibanez J."/>
            <person name="Aqrawi P."/>
            <person name="Gross S."/>
            <person name="Joshi V."/>
            <person name="Fowler G."/>
            <person name="Nazareth L."/>
            <person name="Reid J."/>
            <person name="Worley K."/>
            <person name="Petrosino J."/>
            <person name="Highlander S."/>
            <person name="Gibbs R."/>
        </authorList>
    </citation>
    <scope>NUCLEOTIDE SEQUENCE [LARGE SCALE GENOMIC DNA]</scope>
    <source>
        <strain evidence="3 4">ATCC 33394</strain>
    </source>
</reference>
<dbReference type="RefSeq" id="WP_003782430.1">
    <property type="nucleotide sequence ID" value="NZ_GL870929.1"/>
</dbReference>
<evidence type="ECO:0000256" key="2">
    <source>
        <dbReference type="SAM" id="SignalP"/>
    </source>
</evidence>
<accession>F0EYU4</accession>
<evidence type="ECO:0008006" key="5">
    <source>
        <dbReference type="Google" id="ProtNLM"/>
    </source>
</evidence>
<dbReference type="EMBL" id="AEWV01000015">
    <property type="protein sequence ID" value="EGC17702.1"/>
    <property type="molecule type" value="Genomic_DNA"/>
</dbReference>
<sequence>MKHLLLTVIGATALAACATPDYTDTRPEVHTQKSSAPYVRTHKQPDGQIKVETVTPHP</sequence>
<evidence type="ECO:0000256" key="1">
    <source>
        <dbReference type="SAM" id="MobiDB-lite"/>
    </source>
</evidence>
<feature type="signal peptide" evidence="2">
    <location>
        <begin position="1"/>
        <end position="18"/>
    </location>
</feature>
<protein>
    <recommendedName>
        <fullName evidence="5">Lipoprotein</fullName>
    </recommendedName>
</protein>
<dbReference type="Proteomes" id="UP000004088">
    <property type="component" value="Unassembled WGS sequence"/>
</dbReference>
<comment type="caution">
    <text evidence="3">The sequence shown here is derived from an EMBL/GenBank/DDBJ whole genome shotgun (WGS) entry which is preliminary data.</text>
</comment>
<feature type="chain" id="PRO_5003247563" description="Lipoprotein" evidence="2">
    <location>
        <begin position="19"/>
        <end position="58"/>
    </location>
</feature>
<organism evidence="3 4">
    <name type="scientific">Kingella denitrificans ATCC 33394</name>
    <dbReference type="NCBI Taxonomy" id="888741"/>
    <lineage>
        <taxon>Bacteria</taxon>
        <taxon>Pseudomonadati</taxon>
        <taxon>Pseudomonadota</taxon>
        <taxon>Betaproteobacteria</taxon>
        <taxon>Neisseriales</taxon>
        <taxon>Neisseriaceae</taxon>
        <taxon>Kingella</taxon>
    </lineage>
</organism>
<evidence type="ECO:0000313" key="4">
    <source>
        <dbReference type="Proteomes" id="UP000004088"/>
    </source>
</evidence>
<proteinExistence type="predicted"/>
<feature type="region of interest" description="Disordered" evidence="1">
    <location>
        <begin position="23"/>
        <end position="58"/>
    </location>
</feature>
<dbReference type="AlphaFoldDB" id="F0EYU4"/>
<dbReference type="PROSITE" id="PS51257">
    <property type="entry name" value="PROKAR_LIPOPROTEIN"/>
    <property type="match status" value="1"/>
</dbReference>
<gene>
    <name evidence="3" type="ORF">HMPREF9098_1028</name>
</gene>
<evidence type="ECO:0000313" key="3">
    <source>
        <dbReference type="EMBL" id="EGC17702.1"/>
    </source>
</evidence>
<keyword evidence="2" id="KW-0732">Signal</keyword>